<evidence type="ECO:0000313" key="1">
    <source>
        <dbReference type="EMBL" id="CAD8260163.1"/>
    </source>
</evidence>
<sequence>MACCERQSGMVPNGQDLIREKLGHIGRIFPGYSYSCVLNGVGEVIVHTGSSELDGDLPSAISSLQLAAEQFASHLSQADCSAIHISGANVMFSCYGVDANLLALYSDNTIDTFDMVAKDEQIEEEIIGDLRLMLQNLHVNGSRLSKS</sequence>
<gene>
    <name evidence="1" type="ORF">PPYR1160_LOCUS9665</name>
</gene>
<dbReference type="AlphaFoldDB" id="A0A7R9UAI9"/>
<accession>A0A7R9UAI9</accession>
<name>A0A7R9UAI9_9STRA</name>
<reference evidence="1" key="1">
    <citation type="submission" date="2021-01" db="EMBL/GenBank/DDBJ databases">
        <authorList>
            <person name="Corre E."/>
            <person name="Pelletier E."/>
            <person name="Niang G."/>
            <person name="Scheremetjew M."/>
            <person name="Finn R."/>
            <person name="Kale V."/>
            <person name="Holt S."/>
            <person name="Cochrane G."/>
            <person name="Meng A."/>
            <person name="Brown T."/>
            <person name="Cohen L."/>
        </authorList>
    </citation>
    <scope>NUCLEOTIDE SEQUENCE</scope>
    <source>
        <strain evidence="1">CCMP2078</strain>
    </source>
</reference>
<proteinExistence type="predicted"/>
<evidence type="ECO:0008006" key="2">
    <source>
        <dbReference type="Google" id="ProtNLM"/>
    </source>
</evidence>
<dbReference type="EMBL" id="HBEA01012692">
    <property type="protein sequence ID" value="CAD8260163.1"/>
    <property type="molecule type" value="Transcribed_RNA"/>
</dbReference>
<protein>
    <recommendedName>
        <fullName evidence="2">Roadblock/LAMTOR2 domain-containing protein</fullName>
    </recommendedName>
</protein>
<organism evidence="1">
    <name type="scientific">Pinguiococcus pyrenoidosus</name>
    <dbReference type="NCBI Taxonomy" id="172671"/>
    <lineage>
        <taxon>Eukaryota</taxon>
        <taxon>Sar</taxon>
        <taxon>Stramenopiles</taxon>
        <taxon>Ochrophyta</taxon>
        <taxon>Pinguiophyceae</taxon>
        <taxon>Pinguiochrysidales</taxon>
        <taxon>Pinguiochrysidaceae</taxon>
        <taxon>Pinguiococcus</taxon>
    </lineage>
</organism>